<gene>
    <name evidence="3" type="ORF">KV110_39005</name>
</gene>
<organism evidence="3 4">
    <name type="scientific">Nocardia iowensis</name>
    <dbReference type="NCBI Taxonomy" id="204891"/>
    <lineage>
        <taxon>Bacteria</taxon>
        <taxon>Bacillati</taxon>
        <taxon>Actinomycetota</taxon>
        <taxon>Actinomycetes</taxon>
        <taxon>Mycobacteriales</taxon>
        <taxon>Nocardiaceae</taxon>
        <taxon>Nocardia</taxon>
    </lineage>
</organism>
<name>A0ABX8RNN9_NOCIO</name>
<evidence type="ECO:0000313" key="4">
    <source>
        <dbReference type="Proteomes" id="UP000694257"/>
    </source>
</evidence>
<dbReference type="Pfam" id="PF13460">
    <property type="entry name" value="NAD_binding_10"/>
    <property type="match status" value="1"/>
</dbReference>
<protein>
    <submittedName>
        <fullName evidence="3">NAD(P)H-binding protein</fullName>
    </submittedName>
</protein>
<reference evidence="3 4" key="1">
    <citation type="submission" date="2021-07" db="EMBL/GenBank/DDBJ databases">
        <title>Whole Genome Sequence of Nocardia Iowensis.</title>
        <authorList>
            <person name="Lamm A."/>
            <person name="Collins-Fairclough A.M."/>
            <person name="Bunk B."/>
            <person name="Sproer C."/>
        </authorList>
    </citation>
    <scope>NUCLEOTIDE SEQUENCE [LARGE SCALE GENOMIC DNA]</scope>
    <source>
        <strain evidence="3 4">NRRL 5646</strain>
    </source>
</reference>
<dbReference type="PANTHER" id="PTHR15020">
    <property type="entry name" value="FLAVIN REDUCTASE-RELATED"/>
    <property type="match status" value="1"/>
</dbReference>
<evidence type="ECO:0000259" key="2">
    <source>
        <dbReference type="Pfam" id="PF13460"/>
    </source>
</evidence>
<evidence type="ECO:0000313" key="3">
    <source>
        <dbReference type="EMBL" id="QXN91248.1"/>
    </source>
</evidence>
<sequence>MTTTKKIAVAGATGRLGKHVVDVLTEQGHEVVAFSRKNGVDIETGAGLVEALDGVQVVIDASSTPSADKDIATEFFTAAARNLHEAGQKAGVERLVVVSIIGIDNATAGYNAAKLAHERALLAGPLPVQILRAAQFHELVEVMTQWGTQGDVAYLAEMRTQLVAARTVAEALVDLAVNPAPAATDGPFPEIAGPQPETMAGAATLLAARRGAPARVVEVSDPANPDRESFENGTLLASPHATLAGPSYADWLEATYPPAK</sequence>
<dbReference type="RefSeq" id="WP_218472104.1">
    <property type="nucleotide sequence ID" value="NZ_BAABJN010000012.1"/>
</dbReference>
<accession>A0ABX8RNN9</accession>
<proteinExistence type="predicted"/>
<dbReference type="EMBL" id="CP078145">
    <property type="protein sequence ID" value="QXN91248.1"/>
    <property type="molecule type" value="Genomic_DNA"/>
</dbReference>
<dbReference type="Proteomes" id="UP000694257">
    <property type="component" value="Chromosome"/>
</dbReference>
<feature type="domain" description="NAD(P)-binding" evidence="2">
    <location>
        <begin position="41"/>
        <end position="178"/>
    </location>
</feature>
<feature type="region of interest" description="Disordered" evidence="1">
    <location>
        <begin position="218"/>
        <end position="237"/>
    </location>
</feature>
<keyword evidence="4" id="KW-1185">Reference proteome</keyword>
<dbReference type="PANTHER" id="PTHR15020:SF50">
    <property type="entry name" value="UPF0659 PROTEIN YMR090W"/>
    <property type="match status" value="1"/>
</dbReference>
<dbReference type="InterPro" id="IPR016040">
    <property type="entry name" value="NAD(P)-bd_dom"/>
</dbReference>
<evidence type="ECO:0000256" key="1">
    <source>
        <dbReference type="SAM" id="MobiDB-lite"/>
    </source>
</evidence>